<dbReference type="GeneTree" id="ENSGT00530000064615"/>
<gene>
    <name evidence="1" type="primary">PRR27</name>
</gene>
<reference evidence="1" key="1">
    <citation type="journal article" date="2001" name="Nature">
        <title>Initial sequencing and analysis of the human genome.</title>
        <authorList>
            <consortium name="International Human Genome Sequencing Consortium"/>
            <person name="Lander E.S."/>
            <person name="Linton L.M."/>
            <person name="Birren B."/>
            <person name="Nusbaum C."/>
            <person name="Zody M.C."/>
            <person name="Baldwin J."/>
            <person name="Devon K."/>
            <person name="Dewar K."/>
            <person name="Doyle M."/>
            <person name="FitzHugh W."/>
            <person name="Funke R."/>
            <person name="Gage D."/>
            <person name="Harris K."/>
            <person name="Heaford A."/>
            <person name="Howland J."/>
            <person name="Kann L."/>
            <person name="Lehoczky J."/>
            <person name="LeVine R."/>
            <person name="McEwan P."/>
            <person name="McKernan K."/>
            <person name="Meldrim J."/>
            <person name="Mesirov J.P."/>
            <person name="Miranda C."/>
            <person name="Morris W."/>
            <person name="Naylor J."/>
            <person name="Raymond C."/>
            <person name="Rosetti M."/>
            <person name="Santos R."/>
            <person name="Sheridan A."/>
            <person name="Sougnez C."/>
            <person name="Stange-Thomann N."/>
            <person name="Stojanovic N."/>
            <person name="Subramanian A."/>
            <person name="Wyman D."/>
            <person name="Rogers J."/>
            <person name="Sulston J."/>
            <person name="Ainscough R."/>
            <person name="Beck S."/>
            <person name="Bentley D."/>
            <person name="Burton J."/>
            <person name="Clee C."/>
            <person name="Carter N."/>
            <person name="Coulson A."/>
            <person name="Deadman R."/>
            <person name="Deloukas P."/>
            <person name="Dunham A."/>
            <person name="Dunham I."/>
            <person name="Durbin R."/>
            <person name="French L."/>
            <person name="Grafham D."/>
            <person name="Gregory S."/>
            <person name="Hubbard T."/>
            <person name="Humphray S."/>
            <person name="Hunt A."/>
            <person name="Jones M."/>
            <person name="Lloyd C."/>
            <person name="McMurray A."/>
            <person name="Matthews L."/>
            <person name="Mercer S."/>
            <person name="Milne S."/>
            <person name="Mullikin J.C."/>
            <person name="Mungall A."/>
            <person name="Plumb R."/>
            <person name="Ross M."/>
            <person name="Shownkeen R."/>
            <person name="Sims S."/>
            <person name="Waterston R.H."/>
            <person name="Wilson R.K."/>
            <person name="Hillier L.W."/>
            <person name="McPherson J.D."/>
            <person name="Marra M.A."/>
            <person name="Mardis E.R."/>
            <person name="Fulton L.A."/>
            <person name="Chinwalla A.T."/>
            <person name="Pepin K.H."/>
            <person name="Gish W.R."/>
            <person name="Chissoe S.L."/>
            <person name="Wendl M.C."/>
            <person name="Delehaunty K.D."/>
            <person name="Miner T.L."/>
            <person name="Delehaunty A."/>
            <person name="Kramer J.B."/>
            <person name="Cook L.L."/>
            <person name="Fulton R.S."/>
            <person name="Johnson D.L."/>
            <person name="Minx P.J."/>
            <person name="Clifton S.W."/>
            <person name="Hawkins T."/>
            <person name="Branscomb E."/>
            <person name="Predki P."/>
            <person name="Richardson P."/>
            <person name="Wenning S."/>
            <person name="Slezak T."/>
            <person name="Doggett N."/>
            <person name="Cheng J.F."/>
            <person name="Olsen A."/>
            <person name="Lucas S."/>
            <person name="Elkin C."/>
            <person name="Uberbacher E."/>
            <person name="Frazier M."/>
            <person name="Gibbs R.A."/>
            <person name="Muzny D.M."/>
            <person name="Scherer S.E."/>
            <person name="Bouck J.B."/>
            <person name="Sodergren E.J."/>
            <person name="Worley K.C."/>
            <person name="Rives C.M."/>
            <person name="Gorrell J.H."/>
            <person name="Metzker M.L."/>
            <person name="Naylor S.L."/>
            <person name="Kucherlapati R.S."/>
            <person name="Nelson D.L."/>
            <person name="Weinstock G.M."/>
            <person name="Sakaki Y."/>
            <person name="Fujiyama A."/>
            <person name="Hattori M."/>
            <person name="Yada T."/>
            <person name="Toyoda A."/>
            <person name="Itoh T."/>
            <person name="Kawagoe C."/>
            <person name="Watanabe H."/>
            <person name="Totoki Y."/>
            <person name="Taylor T."/>
            <person name="Weissenbach J."/>
            <person name="Heilig R."/>
            <person name="Saurin W."/>
            <person name="Artiguenave F."/>
            <person name="Brottier P."/>
            <person name="Bruls T."/>
            <person name="Pelletier E."/>
            <person name="Robert C."/>
            <person name="Wincker P."/>
            <person name="Smith D.R."/>
            <person name="Doucette-Stamm L."/>
            <person name="Rubenfield M."/>
            <person name="Weinstock K."/>
            <person name="Lee H.M."/>
            <person name="Dubois J."/>
            <person name="Rosenthal A."/>
            <person name="Platzer M."/>
            <person name="Nyakatura G."/>
            <person name="Taudien S."/>
            <person name="Rump A."/>
            <person name="Yang H."/>
            <person name="Yu J."/>
            <person name="Wang J."/>
            <person name="Huang G."/>
            <person name="Gu J."/>
            <person name="Hood L."/>
            <person name="Rowen L."/>
            <person name="Madan A."/>
            <person name="Qin S."/>
            <person name="Davis R.W."/>
            <person name="Federspiel N.A."/>
            <person name="Abola A.P."/>
            <person name="Proctor M.J."/>
            <person name="Myers R.M."/>
            <person name="Schmutz J."/>
            <person name="Dickson M."/>
            <person name="Grimwood J."/>
            <person name="Cox D.R."/>
            <person name="Olson M.V."/>
            <person name="Kaul R."/>
            <person name="Raymond C."/>
            <person name="Shimizu N."/>
            <person name="Kawasaki K."/>
            <person name="Minoshima S."/>
            <person name="Evans G.A."/>
            <person name="Athanasiou M."/>
            <person name="Schultz R."/>
            <person name="Roe B.A."/>
            <person name="Chen F."/>
            <person name="Pan H."/>
            <person name="Ramser J."/>
            <person name="Lehrach H."/>
            <person name="Reinhardt R."/>
            <person name="McCombie W.R."/>
            <person name="de la Bastide M."/>
            <person name="Dedhia N."/>
            <person name="Blocker H."/>
            <person name="Hornischer K."/>
            <person name="Nordsiek G."/>
            <person name="Agarwala R."/>
            <person name="Aravind L."/>
            <person name="Bailey J.A."/>
            <person name="Bateman A."/>
            <person name="Batzoglou S."/>
            <person name="Birney E."/>
            <person name="Bork P."/>
            <person name="Brown D.G."/>
            <person name="Burge C.B."/>
            <person name="Cerutti L."/>
            <person name="Chen H.C."/>
            <person name="Church D."/>
            <person name="Clamp M."/>
            <person name="Copley R.R."/>
            <person name="Doerks T."/>
            <person name="Eddy S.R."/>
            <person name="Eichler E.E."/>
            <person name="Furey T.S."/>
            <person name="Galagan J."/>
            <person name="Gilbert J.G."/>
            <person name="Harmon C."/>
            <person name="Hayashizaki Y."/>
            <person name="Haussler D."/>
            <person name="Hermjakob H."/>
            <person name="Hokamp K."/>
            <person name="Jang W."/>
            <person name="Johnson L.S."/>
            <person name="Jones T.A."/>
            <person name="Kasif S."/>
            <person name="Kaspryzk A."/>
            <person name="Kennedy S."/>
            <person name="Kent W.J."/>
            <person name="Kitts P."/>
            <person name="Koonin E.V."/>
            <person name="Korf I."/>
            <person name="Kulp D."/>
            <person name="Lancet D."/>
            <person name="Lowe T.M."/>
            <person name="McLysaght A."/>
            <person name="Mikkelsen T."/>
            <person name="Moran J.V."/>
            <person name="Mulder N."/>
            <person name="Pollara V.J."/>
            <person name="Ponting C.P."/>
            <person name="Schuler G."/>
            <person name="Schultz J."/>
            <person name="Slater G."/>
            <person name="Smit A.F."/>
            <person name="Stupka E."/>
            <person name="Szustakowski J."/>
            <person name="Thierry-Mieg D."/>
            <person name="Thierry-Mieg J."/>
            <person name="Wagner L."/>
            <person name="Wallis J."/>
            <person name="Wheeler R."/>
            <person name="Williams A."/>
            <person name="Wolf Y.I."/>
            <person name="Wolfe K.H."/>
            <person name="Yang S.P."/>
            <person name="Yeh R.F."/>
            <person name="Collins F."/>
            <person name="Guyer M.S."/>
            <person name="Peterson J."/>
            <person name="Felsenfeld A."/>
            <person name="Wetterstrand K.A."/>
            <person name="Patrinos A."/>
            <person name="Morgan M.J."/>
            <person name="de Jong P."/>
            <person name="Catanese J.J."/>
            <person name="Osoegawa K."/>
            <person name="Shizuya H."/>
            <person name="Choi S."/>
            <person name="Chen Y.J."/>
        </authorList>
    </citation>
    <scope>NUCLEOTIDE SEQUENCE [LARGE SCALE GENOMIC DNA]</scope>
</reference>
<sequence>MKLLLWACIVCVAFARKNAGLGFLWL</sequence>
<dbReference type="ChiTaRS" id="PRR27">
    <property type="organism name" value="human"/>
</dbReference>
<dbReference type="Proteomes" id="UP000005640">
    <property type="component" value="Chromosome 4"/>
</dbReference>
<dbReference type="Ensembl" id="ENST00000635689.1">
    <property type="protein sequence ID" value="ENSP00000489521.1"/>
    <property type="gene ID" value="ENSG00000282868.2"/>
</dbReference>
<dbReference type="OpenTargets" id="ENSG00000187533"/>
<keyword evidence="2" id="KW-1185">Reference proteome</keyword>
<protein>
    <submittedName>
        <fullName evidence="1">Proline rich 27</fullName>
    </submittedName>
</protein>
<dbReference type="AlphaFoldDB" id="D6RGD6"/>
<dbReference type="ExpressionAtlas" id="D6RGD6">
    <property type="expression patterns" value="baseline and differential"/>
</dbReference>
<proteinExistence type="predicted"/>
<dbReference type="Bgee" id="ENSG00000187533">
    <property type="expression patterns" value="Expressed in male germ line stem cell (sensu Vertebrata) in testis and 20 other cell types or tissues"/>
</dbReference>
<evidence type="ECO:0000313" key="1">
    <source>
        <dbReference type="Ensembl" id="ENSP00000421286.1"/>
    </source>
</evidence>
<name>D6RGD6_HUMAN</name>
<dbReference type="UCSC" id="uc062xci.1">
    <property type="organism name" value="human"/>
</dbReference>
<evidence type="ECO:0000313" key="2">
    <source>
        <dbReference type="Proteomes" id="UP000005640"/>
    </source>
</evidence>
<reference evidence="1" key="2">
    <citation type="journal article" date="2004" name="Nature">
        <title>Finishing the euchromatic sequence of the human genome.</title>
        <authorList>
            <consortium name="International Human Genome Sequencing Consortium"/>
        </authorList>
    </citation>
    <scope>NUCLEOTIDE SEQUENCE [LARGE SCALE GENOMIC DNA]</scope>
</reference>
<organism evidence="1 2">
    <name type="scientific">Homo sapiens</name>
    <name type="common">Human</name>
    <dbReference type="NCBI Taxonomy" id="9606"/>
    <lineage>
        <taxon>Eukaryota</taxon>
        <taxon>Metazoa</taxon>
        <taxon>Chordata</taxon>
        <taxon>Craniata</taxon>
        <taxon>Vertebrata</taxon>
        <taxon>Euteleostomi</taxon>
        <taxon>Mammalia</taxon>
        <taxon>Eutheria</taxon>
        <taxon>Euarchontoglires</taxon>
        <taxon>Primates</taxon>
        <taxon>Haplorrhini</taxon>
        <taxon>Catarrhini</taxon>
        <taxon>Hominidae</taxon>
        <taxon>Homo</taxon>
    </lineage>
</organism>
<dbReference type="Ensembl" id="ENST00000509633.1">
    <property type="protein sequence ID" value="ENSP00000421286.1"/>
    <property type="gene ID" value="ENSG00000187533.14"/>
</dbReference>
<dbReference type="HGNC" id="HGNC:33193">
    <property type="gene designation" value="PRR27"/>
</dbReference>
<dbReference type="OrthoDB" id="9540201at2759"/>
<reference evidence="1 2" key="3">
    <citation type="journal article" date="2005" name="Nature">
        <title>Generation and annotation of the DNA sequences of human chromosomes 2 and 4.</title>
        <authorList>
            <person name="Hillier L.W."/>
            <person name="Graves T.A."/>
            <person name="Fulton R.S."/>
            <person name="Fulton L.A."/>
            <person name="Pepin K.H."/>
            <person name="Minx P."/>
            <person name="Wagner-McPherson C."/>
            <person name="Layman D."/>
            <person name="Wylie K."/>
            <person name="Sekhon M."/>
            <person name="Becker M.C."/>
            <person name="Fewell G.A."/>
            <person name="Delehaunty K.D."/>
            <person name="Miner T.L."/>
            <person name="Nash W.E."/>
            <person name="Kremitzki C."/>
            <person name="Oddy L."/>
            <person name="Du H."/>
            <person name="Sun H."/>
            <person name="Bradshaw-Cordum H."/>
            <person name="Ali J."/>
            <person name="Carter J."/>
            <person name="Cordes M."/>
            <person name="Harris A."/>
            <person name="Isak A."/>
            <person name="van Brunt A."/>
            <person name="Nguyen C."/>
            <person name="Du F."/>
            <person name="Courtney L."/>
            <person name="Kalicki J."/>
            <person name="Ozersky P."/>
            <person name="Abbott S."/>
            <person name="Armstrong J."/>
            <person name="Belter E.A."/>
            <person name="Caruso L."/>
            <person name="Cedroni M."/>
            <person name="Cotton M."/>
            <person name="Davidson T."/>
            <person name="Desai A."/>
            <person name="Elliott G."/>
            <person name="Erb T."/>
            <person name="Fronick C."/>
            <person name="Gaige T."/>
            <person name="Haakenson W."/>
            <person name="Haglund K."/>
            <person name="Holmes A."/>
            <person name="Harkins R."/>
            <person name="Kim K."/>
            <person name="Kruchowski S.S."/>
            <person name="Strong C.M."/>
            <person name="Grewal N."/>
            <person name="Goyea E."/>
            <person name="Hou S."/>
            <person name="Levy A."/>
            <person name="Martinka S."/>
            <person name="Mead K."/>
            <person name="McLellan M.D."/>
            <person name="Meyer R."/>
            <person name="Randall-Maher J."/>
            <person name="Tomlinson C."/>
            <person name="Dauphin-Kohlberg S."/>
            <person name="Kozlowicz-Reilly A."/>
            <person name="Shah N."/>
            <person name="Swearengen-Shahid S."/>
            <person name="Snider J."/>
            <person name="Strong J.T."/>
            <person name="Thompson J."/>
            <person name="Yoakum M."/>
            <person name="Leonard S."/>
            <person name="Pearman C."/>
            <person name="Trani L."/>
            <person name="Radionenko M."/>
            <person name="Waligorski J.E."/>
            <person name="Wang C."/>
            <person name="Rock S.M."/>
            <person name="Tin-Wollam A.M."/>
            <person name="Maupin R."/>
            <person name="Latreille P."/>
            <person name="Wendl M.C."/>
            <person name="Yang S.P."/>
            <person name="Pohl C."/>
            <person name="Wallis J.W."/>
            <person name="Spieth J."/>
            <person name="Bieri T.A."/>
            <person name="Berkowicz N."/>
            <person name="Nelson J.O."/>
            <person name="Osborne J."/>
            <person name="Ding L."/>
            <person name="Meyer R."/>
            <person name="Sabo A."/>
            <person name="Shotland Y."/>
            <person name="Sinha P."/>
            <person name="Wohldmann P.E."/>
            <person name="Cook L.L."/>
            <person name="Hickenbotham M.T."/>
            <person name="Eldred J."/>
            <person name="Williams D."/>
            <person name="Jones T.A."/>
            <person name="She X."/>
            <person name="Ciccarelli F.D."/>
            <person name="Izaurralde E."/>
            <person name="Taylor J."/>
            <person name="Schmutz J."/>
            <person name="Myers R.M."/>
            <person name="Cox D.R."/>
            <person name="Huang X."/>
            <person name="McPherson J.D."/>
            <person name="Mardis E.R."/>
            <person name="Clifton S.W."/>
            <person name="Warren W.C."/>
            <person name="Chinwalla A.T."/>
            <person name="Eddy S.R."/>
            <person name="Marra M.A."/>
            <person name="Ovcharenko I."/>
            <person name="Furey T.S."/>
            <person name="Miller W."/>
            <person name="Eichler E.E."/>
            <person name="Bork P."/>
            <person name="Suyama M."/>
            <person name="Torrents D."/>
            <person name="Waterston R.H."/>
            <person name="Wilson R.K."/>
        </authorList>
    </citation>
    <scope>NUCLEOTIDE SEQUENCE [LARGE SCALE GENOMIC DNA]</scope>
</reference>
<dbReference type="HOGENOM" id="CLU_3417210_0_0_1"/>
<dbReference type="EMBL" id="AC104811">
    <property type="status" value="NOT_ANNOTATED_CDS"/>
    <property type="molecule type" value="Genomic_DNA"/>
</dbReference>
<dbReference type="VEuPathDB" id="HostDB:ENSG00000187533"/>
<reference evidence="1" key="4">
    <citation type="submission" date="2025-05" db="UniProtKB">
        <authorList>
            <consortium name="Ensembl"/>
        </authorList>
    </citation>
    <scope>IDENTIFICATION</scope>
</reference>
<accession>D6RGD6</accession>